<dbReference type="Pfam" id="PF00535">
    <property type="entry name" value="Glycos_transf_2"/>
    <property type="match status" value="1"/>
</dbReference>
<keyword evidence="6" id="KW-0812">Transmembrane</keyword>
<dbReference type="Proteomes" id="UP000009047">
    <property type="component" value="Chromosome"/>
</dbReference>
<dbReference type="eggNOG" id="COG1215">
    <property type="taxonomic scope" value="Bacteria"/>
</dbReference>
<dbReference type="InterPro" id="IPR029044">
    <property type="entry name" value="Nucleotide-diphossugar_trans"/>
</dbReference>
<dbReference type="CAZy" id="GT2">
    <property type="family name" value="Glycosyltransferase Family 2"/>
</dbReference>
<organism evidence="8 9">
    <name type="scientific">Desulfarculus baarsii (strain ATCC 33931 / DSM 2075 / LMG 7858 / VKM B-1802 / 2st14)</name>
    <dbReference type="NCBI Taxonomy" id="644282"/>
    <lineage>
        <taxon>Bacteria</taxon>
        <taxon>Pseudomonadati</taxon>
        <taxon>Thermodesulfobacteriota</taxon>
        <taxon>Desulfarculia</taxon>
        <taxon>Desulfarculales</taxon>
        <taxon>Desulfarculaceae</taxon>
        <taxon>Desulfarculus</taxon>
    </lineage>
</organism>
<dbReference type="EMBL" id="CP002085">
    <property type="protein sequence ID" value="ADK84401.1"/>
    <property type="molecule type" value="Genomic_DNA"/>
</dbReference>
<evidence type="ECO:0000259" key="7">
    <source>
        <dbReference type="Pfam" id="PF00535"/>
    </source>
</evidence>
<evidence type="ECO:0000256" key="5">
    <source>
        <dbReference type="ARBA" id="ARBA00023136"/>
    </source>
</evidence>
<dbReference type="KEGG" id="dbr:Deba_1033"/>
<feature type="transmembrane region" description="Helical" evidence="6">
    <location>
        <begin position="264"/>
        <end position="287"/>
    </location>
</feature>
<keyword evidence="5 6" id="KW-0472">Membrane</keyword>
<evidence type="ECO:0000256" key="6">
    <source>
        <dbReference type="SAM" id="Phobius"/>
    </source>
</evidence>
<dbReference type="InterPro" id="IPR001173">
    <property type="entry name" value="Glyco_trans_2-like"/>
</dbReference>
<sequence length="295" mass="32734">MTHNANTPNRDDVAWFLERLTVYICTFNEHDNIGPCVAAVRANGCRRVVVVDASPDERTAQAARAAGAEVLRAAKGLASQRQRAVDHCQSEFLLFVDADDRLATDCAATLWEDMRANGYAAVQARLGVWRPQSYWQKAADALWRLCLFTPGPTNMVGRPALYRREALARAGLDISFDGVGNEDAALSIRLERLGYGQGVGRGLSLRRQPASFAENLAAWRKYGRGDAQLIRRYPAKRAAVLSHLLVNYPLRRSWRLARRGAGRYAGYCLAMGLFRFFFMAVALTPGLSAKAKEKK</sequence>
<feature type="domain" description="Glycosyltransferase 2-like" evidence="7">
    <location>
        <begin position="21"/>
        <end position="136"/>
    </location>
</feature>
<dbReference type="GO" id="GO:0005886">
    <property type="term" value="C:plasma membrane"/>
    <property type="evidence" value="ECO:0007669"/>
    <property type="project" value="UniProtKB-SubCell"/>
</dbReference>
<dbReference type="PANTHER" id="PTHR43646:SF2">
    <property type="entry name" value="GLYCOSYLTRANSFERASE 2-LIKE DOMAIN-CONTAINING PROTEIN"/>
    <property type="match status" value="1"/>
</dbReference>
<dbReference type="Gene3D" id="3.90.550.10">
    <property type="entry name" value="Spore Coat Polysaccharide Biosynthesis Protein SpsA, Chain A"/>
    <property type="match status" value="1"/>
</dbReference>
<evidence type="ECO:0000313" key="8">
    <source>
        <dbReference type="EMBL" id="ADK84401.1"/>
    </source>
</evidence>
<keyword evidence="3" id="KW-0328">Glycosyltransferase</keyword>
<keyword evidence="9" id="KW-1185">Reference proteome</keyword>
<dbReference type="HOGENOM" id="CLU_942418_0_0_7"/>
<reference evidence="8 9" key="1">
    <citation type="journal article" date="2010" name="Stand. Genomic Sci.">
        <title>Complete genome sequence of Desulfarculus baarsii type strain (2st14).</title>
        <authorList>
            <person name="Sun H."/>
            <person name="Spring S."/>
            <person name="Lapidus A."/>
            <person name="Davenport K."/>
            <person name="Del Rio T.G."/>
            <person name="Tice H."/>
            <person name="Nolan M."/>
            <person name="Copeland A."/>
            <person name="Cheng J.F."/>
            <person name="Lucas S."/>
            <person name="Tapia R."/>
            <person name="Goodwin L."/>
            <person name="Pitluck S."/>
            <person name="Ivanova N."/>
            <person name="Pagani I."/>
            <person name="Mavromatis K."/>
            <person name="Ovchinnikova G."/>
            <person name="Pati A."/>
            <person name="Chen A."/>
            <person name="Palaniappan K."/>
            <person name="Hauser L."/>
            <person name="Chang Y.J."/>
            <person name="Jeffries C.D."/>
            <person name="Detter J.C."/>
            <person name="Han C."/>
            <person name="Rohde M."/>
            <person name="Brambilla E."/>
            <person name="Goker M."/>
            <person name="Woyke T."/>
            <person name="Bristow J."/>
            <person name="Eisen J.A."/>
            <person name="Markowitz V."/>
            <person name="Hugenholtz P."/>
            <person name="Kyrpides N.C."/>
            <person name="Klenk H.P."/>
            <person name="Land M."/>
        </authorList>
    </citation>
    <scope>NUCLEOTIDE SEQUENCE [LARGE SCALE GENOMIC DNA]</scope>
    <source>
        <strain evidence="9">ATCC 33931 / DSM 2075 / LMG 7858 / VKM B-1802 / 2st14</strain>
    </source>
</reference>
<dbReference type="STRING" id="644282.Deba_1033"/>
<dbReference type="SUPFAM" id="SSF53448">
    <property type="entry name" value="Nucleotide-diphospho-sugar transferases"/>
    <property type="match status" value="1"/>
</dbReference>
<name>E1QFR5_DESB2</name>
<proteinExistence type="predicted"/>
<keyword evidence="2" id="KW-1003">Cell membrane</keyword>
<dbReference type="GO" id="GO:0016757">
    <property type="term" value="F:glycosyltransferase activity"/>
    <property type="evidence" value="ECO:0007669"/>
    <property type="project" value="UniProtKB-KW"/>
</dbReference>
<evidence type="ECO:0000256" key="1">
    <source>
        <dbReference type="ARBA" id="ARBA00004236"/>
    </source>
</evidence>
<dbReference type="CDD" id="cd00761">
    <property type="entry name" value="Glyco_tranf_GTA_type"/>
    <property type="match status" value="1"/>
</dbReference>
<gene>
    <name evidence="8" type="ordered locus">Deba_1033</name>
</gene>
<dbReference type="RefSeq" id="WP_013257855.1">
    <property type="nucleotide sequence ID" value="NC_014365.1"/>
</dbReference>
<evidence type="ECO:0000256" key="3">
    <source>
        <dbReference type="ARBA" id="ARBA00022676"/>
    </source>
</evidence>
<evidence type="ECO:0000256" key="4">
    <source>
        <dbReference type="ARBA" id="ARBA00022679"/>
    </source>
</evidence>
<keyword evidence="4 8" id="KW-0808">Transferase</keyword>
<comment type="subcellular location">
    <subcellularLocation>
        <location evidence="1">Cell membrane</location>
    </subcellularLocation>
</comment>
<dbReference type="PANTHER" id="PTHR43646">
    <property type="entry name" value="GLYCOSYLTRANSFERASE"/>
    <property type="match status" value="1"/>
</dbReference>
<evidence type="ECO:0000256" key="2">
    <source>
        <dbReference type="ARBA" id="ARBA00022475"/>
    </source>
</evidence>
<protein>
    <submittedName>
        <fullName evidence="8">Glycosyl transferase family 2</fullName>
    </submittedName>
</protein>
<dbReference type="AlphaFoldDB" id="E1QFR5"/>
<accession>E1QFR5</accession>
<keyword evidence="6" id="KW-1133">Transmembrane helix</keyword>
<evidence type="ECO:0000313" key="9">
    <source>
        <dbReference type="Proteomes" id="UP000009047"/>
    </source>
</evidence>